<dbReference type="Proteomes" id="UP001159363">
    <property type="component" value="Chromosome 7"/>
</dbReference>
<evidence type="ECO:0000313" key="1">
    <source>
        <dbReference type="EMBL" id="KAJ8876418.1"/>
    </source>
</evidence>
<organism evidence="1 2">
    <name type="scientific">Dryococelus australis</name>
    <dbReference type="NCBI Taxonomy" id="614101"/>
    <lineage>
        <taxon>Eukaryota</taxon>
        <taxon>Metazoa</taxon>
        <taxon>Ecdysozoa</taxon>
        <taxon>Arthropoda</taxon>
        <taxon>Hexapoda</taxon>
        <taxon>Insecta</taxon>
        <taxon>Pterygota</taxon>
        <taxon>Neoptera</taxon>
        <taxon>Polyneoptera</taxon>
        <taxon>Phasmatodea</taxon>
        <taxon>Verophasmatodea</taxon>
        <taxon>Anareolatae</taxon>
        <taxon>Phasmatidae</taxon>
        <taxon>Eurycanthinae</taxon>
        <taxon>Dryococelus</taxon>
    </lineage>
</organism>
<sequence length="72" mass="8236">MQPYSYNAHCVNFDFFQRLCICRVNPCLTVQTYKRSCCLSSIVQITPKNCPFKVGTSSKAEVRDSIMCSLFL</sequence>
<reference evidence="1 2" key="1">
    <citation type="submission" date="2023-02" db="EMBL/GenBank/DDBJ databases">
        <title>LHISI_Scaffold_Assembly.</title>
        <authorList>
            <person name="Stuart O.P."/>
            <person name="Cleave R."/>
            <person name="Magrath M.J.L."/>
            <person name="Mikheyev A.S."/>
        </authorList>
    </citation>
    <scope>NUCLEOTIDE SEQUENCE [LARGE SCALE GENOMIC DNA]</scope>
    <source>
        <strain evidence="1">Daus_M_001</strain>
        <tissue evidence="1">Leg muscle</tissue>
    </source>
</reference>
<dbReference type="EMBL" id="JARBHB010000008">
    <property type="protein sequence ID" value="KAJ8876418.1"/>
    <property type="molecule type" value="Genomic_DNA"/>
</dbReference>
<protein>
    <submittedName>
        <fullName evidence="1">Uncharacterized protein</fullName>
    </submittedName>
</protein>
<proteinExistence type="predicted"/>
<name>A0ABQ9GWK2_9NEOP</name>
<gene>
    <name evidence="1" type="ORF">PR048_020863</name>
</gene>
<comment type="caution">
    <text evidence="1">The sequence shown here is derived from an EMBL/GenBank/DDBJ whole genome shotgun (WGS) entry which is preliminary data.</text>
</comment>
<evidence type="ECO:0000313" key="2">
    <source>
        <dbReference type="Proteomes" id="UP001159363"/>
    </source>
</evidence>
<keyword evidence="2" id="KW-1185">Reference proteome</keyword>
<accession>A0ABQ9GWK2</accession>